<keyword evidence="3" id="KW-1185">Reference proteome</keyword>
<feature type="non-terminal residue" evidence="2">
    <location>
        <position position="1"/>
    </location>
</feature>
<comment type="caution">
    <text evidence="2">The sequence shown here is derived from an EMBL/GenBank/DDBJ whole genome shotgun (WGS) entry which is preliminary data.</text>
</comment>
<evidence type="ECO:0000313" key="2">
    <source>
        <dbReference type="EMBL" id="GFH33450.1"/>
    </source>
</evidence>
<protein>
    <submittedName>
        <fullName evidence="2">Uncharacterized protein</fullName>
    </submittedName>
</protein>
<dbReference type="AlphaFoldDB" id="A0A6A0AKK2"/>
<name>A0A6A0AKK2_HAELA</name>
<feature type="non-terminal residue" evidence="2">
    <location>
        <position position="101"/>
    </location>
</feature>
<evidence type="ECO:0000256" key="1">
    <source>
        <dbReference type="SAM" id="MobiDB-lite"/>
    </source>
</evidence>
<feature type="region of interest" description="Disordered" evidence="1">
    <location>
        <begin position="82"/>
        <end position="101"/>
    </location>
</feature>
<accession>A0A6A0AKK2</accession>
<proteinExistence type="predicted"/>
<reference evidence="2 3" key="1">
    <citation type="submission" date="2020-02" db="EMBL/GenBank/DDBJ databases">
        <title>Draft genome sequence of Haematococcus lacustris strain NIES-144.</title>
        <authorList>
            <person name="Morimoto D."/>
            <person name="Nakagawa S."/>
            <person name="Yoshida T."/>
            <person name="Sawayama S."/>
        </authorList>
    </citation>
    <scope>NUCLEOTIDE SEQUENCE [LARGE SCALE GENOMIC DNA]</scope>
    <source>
        <strain evidence="2 3">NIES-144</strain>
    </source>
</reference>
<evidence type="ECO:0000313" key="3">
    <source>
        <dbReference type="Proteomes" id="UP000485058"/>
    </source>
</evidence>
<organism evidence="2 3">
    <name type="scientific">Haematococcus lacustris</name>
    <name type="common">Green alga</name>
    <name type="synonym">Haematococcus pluvialis</name>
    <dbReference type="NCBI Taxonomy" id="44745"/>
    <lineage>
        <taxon>Eukaryota</taxon>
        <taxon>Viridiplantae</taxon>
        <taxon>Chlorophyta</taxon>
        <taxon>core chlorophytes</taxon>
        <taxon>Chlorophyceae</taxon>
        <taxon>CS clade</taxon>
        <taxon>Chlamydomonadales</taxon>
        <taxon>Haematococcaceae</taxon>
        <taxon>Haematococcus</taxon>
    </lineage>
</organism>
<dbReference type="Proteomes" id="UP000485058">
    <property type="component" value="Unassembled WGS sequence"/>
</dbReference>
<dbReference type="EMBL" id="BLLF01008608">
    <property type="protein sequence ID" value="GFH33450.1"/>
    <property type="molecule type" value="Genomic_DNA"/>
</dbReference>
<sequence>SKTQSWVWLDSVPYAASGGFAINLWLRSQPTDLNGSAFSYVLSAAAMESANLITGPNVVHNSQYGLSLRAILRDGSDENMGRPSHVWVDTNGMVGNDGADG</sequence>
<gene>
    <name evidence="2" type="ORF">HaLaN_32825</name>
</gene>